<keyword evidence="2 4" id="KW-0378">Hydrolase</keyword>
<keyword evidence="3 4" id="KW-0720">Serine protease</keyword>
<reference evidence="7" key="2">
    <citation type="submission" date="2018-11" db="EMBL/GenBank/DDBJ databases">
        <title>Proposal to divide the Flavobacteriaceae and reorganize its genera based on Amino Acid Identity values calculated from whole genome sequences.</title>
        <authorList>
            <person name="Nicholson A.C."/>
            <person name="Gulvik C.A."/>
            <person name="Whitney A.M."/>
            <person name="Humrighouse B.W."/>
            <person name="Bell M."/>
            <person name="Holmes B."/>
            <person name="Steigerwalt A."/>
            <person name="Villarma A."/>
            <person name="Sheth M."/>
            <person name="Batra D."/>
            <person name="Pryor J."/>
            <person name="Bernardet J.-F."/>
            <person name="Hugo C."/>
            <person name="Kampfer P."/>
            <person name="Newman J."/>
            <person name="Mcquiston J."/>
        </authorList>
    </citation>
    <scope>NUCLEOTIDE SEQUENCE [LARGE SCALE GENOMIC DNA]</scope>
    <source>
        <strain evidence="7">DSM 22165</strain>
    </source>
</reference>
<keyword evidence="1 4" id="KW-0645">Protease</keyword>
<dbReference type="Pfam" id="PF00082">
    <property type="entry name" value="Peptidase_S8"/>
    <property type="match status" value="1"/>
</dbReference>
<evidence type="ECO:0000256" key="2">
    <source>
        <dbReference type="ARBA" id="ARBA00022801"/>
    </source>
</evidence>
<name>A0A3N0X9A5_9FLAO</name>
<evidence type="ECO:0000256" key="4">
    <source>
        <dbReference type="PROSITE-ProRule" id="PRU01240"/>
    </source>
</evidence>
<proteinExistence type="inferred from homology"/>
<evidence type="ECO:0000259" key="5">
    <source>
        <dbReference type="Pfam" id="PF00082"/>
    </source>
</evidence>
<evidence type="ECO:0000256" key="3">
    <source>
        <dbReference type="ARBA" id="ARBA00022825"/>
    </source>
</evidence>
<reference evidence="7" key="1">
    <citation type="submission" date="2018-11" db="EMBL/GenBank/DDBJ databases">
        <title>Proposal to divide the Flavobacteriaceae and reorganize its genera based on Amino Acid Identity values calculated from whole genome sequences.</title>
        <authorList>
            <person name="Nicholson A.C."/>
            <person name="Gulvik C.A."/>
            <person name="Whitney A.M."/>
            <person name="Humrighouse B.W."/>
            <person name="Bell M."/>
            <person name="Holmes B."/>
            <person name="Steigerwalt A."/>
            <person name="Villarma A."/>
            <person name="Sheth M."/>
            <person name="Batra D."/>
            <person name="Pryor J."/>
            <person name="Bernardet J.-F."/>
            <person name="Hugo C."/>
            <person name="Kampfer P."/>
            <person name="Newman J."/>
            <person name="Mcquiston J.R."/>
        </authorList>
    </citation>
    <scope>NUCLEOTIDE SEQUENCE [LARGE SCALE GENOMIC DNA]</scope>
    <source>
        <strain evidence="7">DSM 22165</strain>
    </source>
</reference>
<dbReference type="InterPro" id="IPR015500">
    <property type="entry name" value="Peptidase_S8_subtilisin-rel"/>
</dbReference>
<dbReference type="RefSeq" id="WP_123281071.1">
    <property type="nucleotide sequence ID" value="NZ_RJTU01000038.1"/>
</dbReference>
<feature type="active site" description="Charge relay system" evidence="4">
    <location>
        <position position="315"/>
    </location>
</feature>
<organism evidence="6 7">
    <name type="scientific">Epilithonimonas hominis</name>
    <dbReference type="NCBI Taxonomy" id="420404"/>
    <lineage>
        <taxon>Bacteria</taxon>
        <taxon>Pseudomonadati</taxon>
        <taxon>Bacteroidota</taxon>
        <taxon>Flavobacteriia</taxon>
        <taxon>Flavobacteriales</taxon>
        <taxon>Weeksellaceae</taxon>
        <taxon>Chryseobacterium group</taxon>
        <taxon>Epilithonimonas</taxon>
    </lineage>
</organism>
<comment type="caution">
    <text evidence="6">The sequence shown here is derived from an EMBL/GenBank/DDBJ whole genome shotgun (WGS) entry which is preliminary data.</text>
</comment>
<feature type="active site" description="Charge relay system" evidence="4">
    <location>
        <position position="546"/>
    </location>
</feature>
<dbReference type="Proteomes" id="UP000267623">
    <property type="component" value="Unassembled WGS sequence"/>
</dbReference>
<feature type="active site" description="Charge relay system" evidence="4">
    <location>
        <position position="278"/>
    </location>
</feature>
<sequence length="584" mass="65927">MSKKSHLKFLSEKQLSEITDFKYNYGFDSNNGEKDNTPKNYFMLASVLRRNLQKFERDIIKKYKERDHQLEIPIDIDYVEISFQGLFEIKKYFSIYYNDYGLEGVAFYDFAKRGLFAVANKEKFQNFINDVINFTQNEIDKKSVKYSANIKYISNFKLLRAHDILKFSMEHLGEIVYLSLIDLPLDSKLKYGILDTLFNYLVKNNIHYNYDVENDRIELRDITPDQIQIIVSNFDIIESATCSAFTTVKPGGFNTVRREFGFEISNAAEDLPVVGIIDTGISQDSALATILLNDDTFTLAGSPLVDQAGRRGLGHGTAVGGLVALGKLNHRNNFEGEIKADAKLLSIKISDSGNGFISELKLLEMLYSVKSKYPYIRLFTLTTCYSCHMSTNEAFSDYTYALDKFAYETNSLIFICTGNNEDCIAENSNYDLEYFNNEHTNLSTPADSLNNFVVGASADNIKDGAFVGIASGREFPALYTRKGHVDLSAIYNLKKNNQNYFRPDVIESGGDMGYYDENTLDWVDEPALTLLSAKSNIGVMQDVGTSFAAPLTANLAARLIKNYPHLNNESIKALISRSLTKPTI</sequence>
<evidence type="ECO:0000313" key="7">
    <source>
        <dbReference type="Proteomes" id="UP000267623"/>
    </source>
</evidence>
<dbReference type="PROSITE" id="PS51892">
    <property type="entry name" value="SUBTILASE"/>
    <property type="match status" value="1"/>
</dbReference>
<evidence type="ECO:0000313" key="6">
    <source>
        <dbReference type="EMBL" id="ROI13942.1"/>
    </source>
</evidence>
<gene>
    <name evidence="6" type="ORF">EGH73_05810</name>
</gene>
<protein>
    <recommendedName>
        <fullName evidence="5">Peptidase S8/S53 domain-containing protein</fullName>
    </recommendedName>
</protein>
<dbReference type="InterPro" id="IPR036852">
    <property type="entry name" value="Peptidase_S8/S53_dom_sf"/>
</dbReference>
<dbReference type="GO" id="GO:0006508">
    <property type="term" value="P:proteolysis"/>
    <property type="evidence" value="ECO:0007669"/>
    <property type="project" value="UniProtKB-KW"/>
</dbReference>
<dbReference type="PRINTS" id="PR00723">
    <property type="entry name" value="SUBTILISIN"/>
</dbReference>
<comment type="similarity">
    <text evidence="4">Belongs to the peptidase S8 family.</text>
</comment>
<accession>A0A3N0X9A5</accession>
<dbReference type="EMBL" id="RJTU01000038">
    <property type="protein sequence ID" value="ROI13942.1"/>
    <property type="molecule type" value="Genomic_DNA"/>
</dbReference>
<dbReference type="AlphaFoldDB" id="A0A3N0X9A5"/>
<dbReference type="SUPFAM" id="SSF52743">
    <property type="entry name" value="Subtilisin-like"/>
    <property type="match status" value="1"/>
</dbReference>
<dbReference type="GO" id="GO:0004252">
    <property type="term" value="F:serine-type endopeptidase activity"/>
    <property type="evidence" value="ECO:0007669"/>
    <property type="project" value="UniProtKB-UniRule"/>
</dbReference>
<dbReference type="InterPro" id="IPR000209">
    <property type="entry name" value="Peptidase_S8/S53_dom"/>
</dbReference>
<dbReference type="InterPro" id="IPR034074">
    <property type="entry name" value="Y4bN_pept_dom"/>
</dbReference>
<dbReference type="CDD" id="cd04847">
    <property type="entry name" value="Peptidases_S8_Subtilisin_like_2"/>
    <property type="match status" value="1"/>
</dbReference>
<feature type="domain" description="Peptidase S8/S53" evidence="5">
    <location>
        <begin position="273"/>
        <end position="579"/>
    </location>
</feature>
<dbReference type="Gene3D" id="3.40.50.200">
    <property type="entry name" value="Peptidase S8/S53 domain"/>
    <property type="match status" value="1"/>
</dbReference>
<evidence type="ECO:0000256" key="1">
    <source>
        <dbReference type="ARBA" id="ARBA00022670"/>
    </source>
</evidence>